<feature type="transmembrane region" description="Helical" evidence="8">
    <location>
        <begin position="360"/>
        <end position="376"/>
    </location>
</feature>
<dbReference type="InterPro" id="IPR015010">
    <property type="entry name" value="TERF2IP_Myb"/>
</dbReference>
<evidence type="ECO:0000256" key="7">
    <source>
        <dbReference type="SAM" id="MobiDB-lite"/>
    </source>
</evidence>
<feature type="region of interest" description="Disordered" evidence="7">
    <location>
        <begin position="774"/>
        <end position="932"/>
    </location>
</feature>
<keyword evidence="4 8" id="KW-0812">Transmembrane</keyword>
<dbReference type="Gene3D" id="1.10.10.60">
    <property type="entry name" value="Homeodomain-like"/>
    <property type="match status" value="1"/>
</dbReference>
<dbReference type="GO" id="GO:0012505">
    <property type="term" value="C:endomembrane system"/>
    <property type="evidence" value="ECO:0007669"/>
    <property type="project" value="UniProtKB-SubCell"/>
</dbReference>
<dbReference type="GO" id="GO:0022857">
    <property type="term" value="F:transmembrane transporter activity"/>
    <property type="evidence" value="ECO:0007669"/>
    <property type="project" value="InterPro"/>
</dbReference>
<organism evidence="10 11">
    <name type="scientific">Rhizoctonia solani</name>
    <dbReference type="NCBI Taxonomy" id="456999"/>
    <lineage>
        <taxon>Eukaryota</taxon>
        <taxon>Fungi</taxon>
        <taxon>Dikarya</taxon>
        <taxon>Basidiomycota</taxon>
        <taxon>Agaricomycotina</taxon>
        <taxon>Agaricomycetes</taxon>
        <taxon>Cantharellales</taxon>
        <taxon>Ceratobasidiaceae</taxon>
        <taxon>Rhizoctonia</taxon>
    </lineage>
</organism>
<proteinExistence type="inferred from homology"/>
<feature type="transmembrane region" description="Helical" evidence="8">
    <location>
        <begin position="415"/>
        <end position="436"/>
    </location>
</feature>
<evidence type="ECO:0000256" key="3">
    <source>
        <dbReference type="ARBA" id="ARBA00022448"/>
    </source>
</evidence>
<dbReference type="Gene3D" id="1.20.1250.20">
    <property type="entry name" value="MFS general substrate transporter like domains"/>
    <property type="match status" value="2"/>
</dbReference>
<dbReference type="SUPFAM" id="SSF103473">
    <property type="entry name" value="MFS general substrate transporter"/>
    <property type="match status" value="1"/>
</dbReference>
<dbReference type="CDD" id="cd11655">
    <property type="entry name" value="rap1_myb-like"/>
    <property type="match status" value="1"/>
</dbReference>
<dbReference type="InterPro" id="IPR036259">
    <property type="entry name" value="MFS_trans_sf"/>
</dbReference>
<feature type="transmembrane region" description="Helical" evidence="8">
    <location>
        <begin position="382"/>
        <end position="403"/>
    </location>
</feature>
<dbReference type="PANTHER" id="PTHR23514">
    <property type="entry name" value="BYPASS OF STOP CODON PROTEIN 6"/>
    <property type="match status" value="1"/>
</dbReference>
<evidence type="ECO:0000313" key="10">
    <source>
        <dbReference type="EMBL" id="CUA69045.1"/>
    </source>
</evidence>
<feature type="transmembrane region" description="Helical" evidence="8">
    <location>
        <begin position="87"/>
        <end position="104"/>
    </location>
</feature>
<comment type="subcellular location">
    <subcellularLocation>
        <location evidence="1">Endomembrane system</location>
        <topology evidence="1">Multi-pass membrane protein</topology>
    </subcellularLocation>
</comment>
<feature type="transmembrane region" description="Helical" evidence="8">
    <location>
        <begin position="241"/>
        <end position="261"/>
    </location>
</feature>
<evidence type="ECO:0000256" key="8">
    <source>
        <dbReference type="SAM" id="Phobius"/>
    </source>
</evidence>
<evidence type="ECO:0000256" key="1">
    <source>
        <dbReference type="ARBA" id="ARBA00004127"/>
    </source>
</evidence>
<dbReference type="AlphaFoldDB" id="A0A0K6FS00"/>
<gene>
    <name evidence="10" type="ORF">RSOLAG22IIIB_08295</name>
</gene>
<evidence type="ECO:0000256" key="5">
    <source>
        <dbReference type="ARBA" id="ARBA00022989"/>
    </source>
</evidence>
<sequence>MSQTVTCEIELLDALPRLEHGASFHHNKNFHPQTHNELTETAQYFSGNIHNHRVEVPASGHTLAGSTAQVNETSGFRIGNVFIEDKVLYLLGSCMGVFAVGLNDTATGANLPSIQDYYNLPYEVVSLVFLAGFGGYLVSCMLNSVLQNTIGTRNVLLMAGILYGGGSLLISFAPPFPLVMVGLCLMGFGGGFYEACLTSVISHFENSRFMNILYAFFGLGAQLVSPFVIGALARAGTAWRFYYWFPCSLAALVTVCHLLLFKHYVMPSDHEEASEQKGVRARFTQVVRMPITWVGIVLIILSFAIADTLSNWLTSYLIDVKGSGPDISRYQLSMFWAGLTVGRIFFSLPFIYVRERIGNTLLLASTGGAIGLLWGVDSTPSNWIGVTVAGFFLGPNTPGILSIISARVPPSLKGIMVSITIGLGLVGATLGPLLFGITVGKIGPGLRILPPVIIVLCALSALIFWAIPPRKKKQVQRFDGESDDDDDVGVHKASKAATAKKQSSMRDTSKLFIKQVDGKEEPIKFYINGDVEWDVSVDLQERIRESGGEHVDKHPEEGYILVDPRTDSGEHEIASYSTHKRRVVSFYFVEESIKRGKLVPLVELGLFIKEGQPVKFHLHDSLPRDEVGRLKDDILLRGGNPDVEISEARVVIHSKDFRDKLVSCITMKRFSVLGAGGRLTVRPAPRRIPTEQPGRKPGAPRTEFSEQDDRCLITWMAYKFGKNQAGRQGNQPYKQLVQEADQLWWASRHTWHSWRERYKNKRAHFDPLIIQAVNEREQNMPPGRLEREHRIPVFPESEDDSDEQEDAAQEPEPVPARAKPKATKRKAQDASGIMDERSDPEPTKPVGKKARRVKAGTQAENAPVIKTSASQKVREAAPPRTPSPPAHEPSHATSSPDLGSPRFKSRKETLGEGQEPDGSQSPTQLDNGILDRAVLGGSTQGAIARYNAELARVAADEMELEERDEEYDDPDVDVVGVTQVETAPINMDKSQSETNESRTESTGESFQDNEIGETGDTVLDTIEVRLNALADAFGARSSIVEAYYMHGLKDGMDQAAAYEFAERQVRASARQEKGKGRAN</sequence>
<feature type="transmembrane region" description="Helical" evidence="8">
    <location>
        <begin position="155"/>
        <end position="173"/>
    </location>
</feature>
<feature type="transmembrane region" description="Helical" evidence="8">
    <location>
        <begin position="290"/>
        <end position="313"/>
    </location>
</feature>
<dbReference type="SUPFAM" id="SSF46689">
    <property type="entry name" value="Homeodomain-like"/>
    <property type="match status" value="1"/>
</dbReference>
<feature type="compositionally biased region" description="Polar residues" evidence="7">
    <location>
        <begin position="917"/>
        <end position="926"/>
    </location>
</feature>
<dbReference type="Pfam" id="PF07690">
    <property type="entry name" value="MFS_1"/>
    <property type="match status" value="1"/>
</dbReference>
<feature type="transmembrane region" description="Helical" evidence="8">
    <location>
        <begin position="448"/>
        <end position="467"/>
    </location>
</feature>
<dbReference type="Pfam" id="PF08914">
    <property type="entry name" value="Myb_Rap1"/>
    <property type="match status" value="1"/>
</dbReference>
<dbReference type="InterPro" id="IPR020846">
    <property type="entry name" value="MFS_dom"/>
</dbReference>
<evidence type="ECO:0000256" key="6">
    <source>
        <dbReference type="ARBA" id="ARBA00023136"/>
    </source>
</evidence>
<feature type="domain" description="Major facilitator superfamily (MFS) profile" evidence="9">
    <location>
        <begin position="89"/>
        <end position="472"/>
    </location>
</feature>
<dbReference type="InterPro" id="IPR011701">
    <property type="entry name" value="MFS"/>
</dbReference>
<protein>
    <submittedName>
        <fullName evidence="10">Bypass of stop codon protein 6 [Saccharomyces cerevisiae S288c]</fullName>
    </submittedName>
</protein>
<dbReference type="GO" id="GO:0016020">
    <property type="term" value="C:membrane"/>
    <property type="evidence" value="ECO:0007669"/>
    <property type="project" value="TreeGrafter"/>
</dbReference>
<evidence type="ECO:0000256" key="2">
    <source>
        <dbReference type="ARBA" id="ARBA00008335"/>
    </source>
</evidence>
<feature type="compositionally biased region" description="Basic and acidic residues" evidence="7">
    <location>
        <begin position="774"/>
        <end position="791"/>
    </location>
</feature>
<accession>A0A0K6FS00</accession>
<dbReference type="PANTHER" id="PTHR23514:SF3">
    <property type="entry name" value="BYPASS OF STOP CODON PROTEIN 6"/>
    <property type="match status" value="1"/>
</dbReference>
<keyword evidence="5 8" id="KW-1133">Transmembrane helix</keyword>
<feature type="compositionally biased region" description="Acidic residues" evidence="7">
    <location>
        <begin position="796"/>
        <end position="809"/>
    </location>
</feature>
<feature type="region of interest" description="Disordered" evidence="7">
    <location>
        <begin position="684"/>
        <end position="705"/>
    </location>
</feature>
<evidence type="ECO:0000259" key="9">
    <source>
        <dbReference type="PROSITE" id="PS50850"/>
    </source>
</evidence>
<keyword evidence="11" id="KW-1185">Reference proteome</keyword>
<evidence type="ECO:0000313" key="11">
    <source>
        <dbReference type="Proteomes" id="UP000044841"/>
    </source>
</evidence>
<reference evidence="10 11" key="1">
    <citation type="submission" date="2015-07" db="EMBL/GenBank/DDBJ databases">
        <authorList>
            <person name="Noorani M."/>
        </authorList>
    </citation>
    <scope>NUCLEOTIDE SEQUENCE [LARGE SCALE GENOMIC DNA]</scope>
    <source>
        <strain evidence="10">BBA 69670</strain>
    </source>
</reference>
<feature type="transmembrane region" description="Helical" evidence="8">
    <location>
        <begin position="213"/>
        <end position="235"/>
    </location>
</feature>
<dbReference type="PROSITE" id="PS50850">
    <property type="entry name" value="MFS"/>
    <property type="match status" value="1"/>
</dbReference>
<comment type="similarity">
    <text evidence="2">Belongs to the major facilitator superfamily.</text>
</comment>
<dbReference type="EMBL" id="CYGV01000657">
    <property type="protein sequence ID" value="CUA69045.1"/>
    <property type="molecule type" value="Genomic_DNA"/>
</dbReference>
<dbReference type="Proteomes" id="UP000044841">
    <property type="component" value="Unassembled WGS sequence"/>
</dbReference>
<dbReference type="InterPro" id="IPR009057">
    <property type="entry name" value="Homeodomain-like_sf"/>
</dbReference>
<evidence type="ECO:0000256" key="4">
    <source>
        <dbReference type="ARBA" id="ARBA00022692"/>
    </source>
</evidence>
<keyword evidence="6 8" id="KW-0472">Membrane</keyword>
<feature type="region of interest" description="Disordered" evidence="7">
    <location>
        <begin position="475"/>
        <end position="502"/>
    </location>
</feature>
<feature type="region of interest" description="Disordered" evidence="7">
    <location>
        <begin position="981"/>
        <end position="1014"/>
    </location>
</feature>
<dbReference type="InterPro" id="IPR051788">
    <property type="entry name" value="MFS_Transporter"/>
</dbReference>
<name>A0A0K6FS00_9AGAM</name>
<feature type="transmembrane region" description="Helical" evidence="8">
    <location>
        <begin position="333"/>
        <end position="353"/>
    </location>
</feature>
<keyword evidence="3" id="KW-0813">Transport</keyword>
<feature type="transmembrane region" description="Helical" evidence="8">
    <location>
        <begin position="124"/>
        <end position="143"/>
    </location>
</feature>